<dbReference type="AlphaFoldDB" id="A0A1D8NQ65"/>
<dbReference type="GO" id="GO:0050660">
    <property type="term" value="F:flavin adenine dinucleotide binding"/>
    <property type="evidence" value="ECO:0007669"/>
    <property type="project" value="InterPro"/>
</dbReference>
<evidence type="ECO:0000256" key="1">
    <source>
        <dbReference type="ARBA" id="ARBA00010139"/>
    </source>
</evidence>
<sequence>MSVPFPPATFSLKNNMTELYSHSLIVGAGFSGVATAIKHIKEWNNPDFHIYDRDSAFGGTWKANTYPGCASDVPAIFYCLTSDPKIDWSHMYPFQNELFQYFQDVATKYGLPDKSTLNTEIVEMRWNEKTKEYTTTLRNVKTGNTHTHRSKVVFVGRGCLVAPNKLNLPGLETFKGPVMHTAQWDHKNSIVNKNVVVVGHGCSAVQVVSDIAPKCKTLTQFARSPQWIIPRIEKILHPGFMKFLSYIPGAVQLTRLVLFFLLEYSWTMFSGAWWSKLDNRIKSTLTSRWMRSKVPAKYHDVIVPKFSMGCKRTIFDPGYLKQLWLPTMELSFDPIVKVKEHSVVSRNGLEYQADVIIDATGFDIPKSISGLKVIGENGIELDQFWNGRVSAYETVQVPNFPNLFFIFGPNALTGHNSVTFAIDNSLVYVDKVARDLVSGKPNCTYVSVSEEAYDKWVDDVQEATSKTTFGSGGCASWYLGANKYNGTTYPWTQIRAWWHSHFPNQKDIIRH</sequence>
<comment type="similarity">
    <text evidence="1">Belongs to the FAD-binding monooxygenase family.</text>
</comment>
<dbReference type="GO" id="GO:0050661">
    <property type="term" value="F:NADP binding"/>
    <property type="evidence" value="ECO:0007669"/>
    <property type="project" value="InterPro"/>
</dbReference>
<keyword evidence="2" id="KW-0285">Flavoprotein</keyword>
<reference evidence="5 6" key="1">
    <citation type="journal article" date="2016" name="PLoS ONE">
        <title>Sequence Assembly of Yarrowia lipolytica Strain W29/CLIB89 Shows Transposable Element Diversity.</title>
        <authorList>
            <person name="Magnan C."/>
            <person name="Yu J."/>
            <person name="Chang I."/>
            <person name="Jahn E."/>
            <person name="Kanomata Y."/>
            <person name="Wu J."/>
            <person name="Zeller M."/>
            <person name="Oakes M."/>
            <person name="Baldi P."/>
            <person name="Sandmeyer S."/>
        </authorList>
    </citation>
    <scope>NUCLEOTIDE SEQUENCE [LARGE SCALE GENOMIC DNA]</scope>
    <source>
        <strain evidence="6">CLIB89(W29)</strain>
    </source>
</reference>
<dbReference type="RefSeq" id="XP_505929.3">
    <property type="nucleotide sequence ID" value="XM_505929.3"/>
</dbReference>
<evidence type="ECO:0000256" key="4">
    <source>
        <dbReference type="ARBA" id="ARBA00023002"/>
    </source>
</evidence>
<gene>
    <name evidence="5" type="ORF">YALI1_F34351g</name>
</gene>
<name>A0A1D8NQ65_YARLL</name>
<dbReference type="Proteomes" id="UP000182444">
    <property type="component" value="Chromosome 1F"/>
</dbReference>
<dbReference type="KEGG" id="yli:2908348"/>
<organism evidence="5 6">
    <name type="scientific">Yarrowia lipolytica</name>
    <name type="common">Candida lipolytica</name>
    <dbReference type="NCBI Taxonomy" id="4952"/>
    <lineage>
        <taxon>Eukaryota</taxon>
        <taxon>Fungi</taxon>
        <taxon>Dikarya</taxon>
        <taxon>Ascomycota</taxon>
        <taxon>Saccharomycotina</taxon>
        <taxon>Dipodascomycetes</taxon>
        <taxon>Dipodascales</taxon>
        <taxon>Dipodascales incertae sedis</taxon>
        <taxon>Yarrowia</taxon>
    </lineage>
</organism>
<dbReference type="eggNOG" id="KOG1399">
    <property type="taxonomic scope" value="Eukaryota"/>
</dbReference>
<evidence type="ECO:0008006" key="7">
    <source>
        <dbReference type="Google" id="ProtNLM"/>
    </source>
</evidence>
<evidence type="ECO:0000313" key="5">
    <source>
        <dbReference type="EMBL" id="AOW07762.1"/>
    </source>
</evidence>
<dbReference type="Gene3D" id="3.50.50.60">
    <property type="entry name" value="FAD/NAD(P)-binding domain"/>
    <property type="match status" value="3"/>
</dbReference>
<keyword evidence="3" id="KW-0274">FAD</keyword>
<dbReference type="InterPro" id="IPR020946">
    <property type="entry name" value="Flavin_mOase-like"/>
</dbReference>
<dbReference type="VEuPathDB" id="FungiDB:YALI1_F34351g"/>
<dbReference type="Pfam" id="PF00743">
    <property type="entry name" value="FMO-like"/>
    <property type="match status" value="1"/>
</dbReference>
<dbReference type="PANTHER" id="PTHR42877">
    <property type="entry name" value="L-ORNITHINE N(5)-MONOOXYGENASE-RELATED"/>
    <property type="match status" value="1"/>
</dbReference>
<protein>
    <recommendedName>
        <fullName evidence="7">Baeyer-Villiger monooxygenase</fullName>
    </recommendedName>
</protein>
<dbReference type="EMBL" id="CP017558">
    <property type="protein sequence ID" value="AOW07762.1"/>
    <property type="molecule type" value="Genomic_DNA"/>
</dbReference>
<dbReference type="PANTHER" id="PTHR42877:SF5">
    <property type="entry name" value="L-ORNITHINE N(5)-MONOOXYGENASE-RELATED"/>
    <property type="match status" value="1"/>
</dbReference>
<dbReference type="VEuPathDB" id="FungiDB:YALI0_F27005g"/>
<proteinExistence type="inferred from homology"/>
<accession>A0A1D8NQ65</accession>
<dbReference type="SUPFAM" id="SSF51905">
    <property type="entry name" value="FAD/NAD(P)-binding domain"/>
    <property type="match status" value="2"/>
</dbReference>
<keyword evidence="4" id="KW-0560">Oxidoreductase</keyword>
<evidence type="ECO:0000313" key="6">
    <source>
        <dbReference type="Proteomes" id="UP000182444"/>
    </source>
</evidence>
<dbReference type="InterPro" id="IPR036188">
    <property type="entry name" value="FAD/NAD-bd_sf"/>
</dbReference>
<evidence type="ECO:0000256" key="3">
    <source>
        <dbReference type="ARBA" id="ARBA00022827"/>
    </source>
</evidence>
<evidence type="ECO:0000256" key="2">
    <source>
        <dbReference type="ARBA" id="ARBA00022630"/>
    </source>
</evidence>
<dbReference type="InterPro" id="IPR051209">
    <property type="entry name" value="FAD-bind_Monooxygenase_sf"/>
</dbReference>
<dbReference type="GeneID" id="2908348"/>
<dbReference type="GO" id="GO:0004499">
    <property type="term" value="F:N,N-dimethylaniline monooxygenase activity"/>
    <property type="evidence" value="ECO:0007669"/>
    <property type="project" value="InterPro"/>
</dbReference>